<gene>
    <name evidence="1" type="ORF">DQ384_30375</name>
</gene>
<accession>A0A367F7C0</accession>
<organism evidence="1 2">
    <name type="scientific">Sphaerisporangium album</name>
    <dbReference type="NCBI Taxonomy" id="509200"/>
    <lineage>
        <taxon>Bacteria</taxon>
        <taxon>Bacillati</taxon>
        <taxon>Actinomycetota</taxon>
        <taxon>Actinomycetes</taxon>
        <taxon>Streptosporangiales</taxon>
        <taxon>Streptosporangiaceae</taxon>
        <taxon>Sphaerisporangium</taxon>
    </lineage>
</organism>
<protein>
    <submittedName>
        <fullName evidence="1">Uncharacterized protein</fullName>
    </submittedName>
</protein>
<dbReference type="OrthoDB" id="3822696at2"/>
<reference evidence="1 2" key="1">
    <citation type="submission" date="2018-06" db="EMBL/GenBank/DDBJ databases">
        <title>Sphaerisporangium craniellae sp. nov., isolated from a marine sponge in the South China Sea.</title>
        <authorList>
            <person name="Li L."/>
        </authorList>
    </citation>
    <scope>NUCLEOTIDE SEQUENCE [LARGE SCALE GENOMIC DNA]</scope>
    <source>
        <strain evidence="1 2">CCTCC AA 208026</strain>
    </source>
</reference>
<name>A0A367F7C0_9ACTN</name>
<sequence length="235" mass="25824">MADEKLPPLLLTYLAVLMRENREVSNPELQETWGLTITGKERLKLNDLKLVDSRRQGRSFVHVLSDHGWKQLEEMLREGIQRPTGYAGALVQVLADGIQNVLHRPKVRLLDVYASSGGLSDPDLLVSGSVDASEPSSAASDVSMNSLEGESIEARIRATYREVAKEPGAWVGLAEIRLHLGDIPRAEVDEVLTTMILSADVDLVPESNSKALTKEDREAAVNIGDQDKHLLWIGA</sequence>
<dbReference type="AlphaFoldDB" id="A0A367F7C0"/>
<dbReference type="EMBL" id="QOIL01000020">
    <property type="protein sequence ID" value="RCG26263.1"/>
    <property type="molecule type" value="Genomic_DNA"/>
</dbReference>
<evidence type="ECO:0000313" key="1">
    <source>
        <dbReference type="EMBL" id="RCG26263.1"/>
    </source>
</evidence>
<keyword evidence="2" id="KW-1185">Reference proteome</keyword>
<dbReference type="Proteomes" id="UP000253094">
    <property type="component" value="Unassembled WGS sequence"/>
</dbReference>
<dbReference type="RefSeq" id="WP_114032302.1">
    <property type="nucleotide sequence ID" value="NZ_QOIL01000020.1"/>
</dbReference>
<evidence type="ECO:0000313" key="2">
    <source>
        <dbReference type="Proteomes" id="UP000253094"/>
    </source>
</evidence>
<proteinExistence type="predicted"/>
<comment type="caution">
    <text evidence="1">The sequence shown here is derived from an EMBL/GenBank/DDBJ whole genome shotgun (WGS) entry which is preliminary data.</text>
</comment>